<sequence>MSRHIAVVGGSLAGLRSAEQLRALGHTGTITVFSAERHFPYNRPPLSKEALAQPDSDLPAELATRLAFRRRTSLADVDFRFRTPVVAADLAAHTVTVDSGATVSYDGLVVATGLRPRRLTVPGPERGRHVLRTVEDCLGLRHALRPESRVVVVGAGFIGCEVAGTLTSLGHQVTVVEPAGAPMQRVLGVDVATAVQRHHSTNGIQFLTGTGVTAFTGDGKVTGVVLDTGTTLAADLVVEAVGSVCNVEWLDRNGLDLSDGVLTDNELAVIGAADVVAVGDIARFPNPLFDDVPRRVEHWSIPTDTARRAAATLVRGPGDGTPFSPVPAFWSDQRDLRLQSYGSPALADEIRIEEGDLDDLTAGVVATYHHDNRHIGTVAVNLSPARCRALREAFVAADVTA</sequence>
<evidence type="ECO:0000259" key="5">
    <source>
        <dbReference type="Pfam" id="PF07992"/>
    </source>
</evidence>
<dbReference type="PANTHER" id="PTHR43557">
    <property type="entry name" value="APOPTOSIS-INDUCING FACTOR 1"/>
    <property type="match status" value="1"/>
</dbReference>
<name>A0A1X0B1U0_9MYCO</name>
<dbReference type="RefSeq" id="WP_083164084.1">
    <property type="nucleotide sequence ID" value="NZ_MVHF01000009.1"/>
</dbReference>
<dbReference type="PRINTS" id="PR00411">
    <property type="entry name" value="PNDRDTASEI"/>
</dbReference>
<evidence type="ECO:0000256" key="1">
    <source>
        <dbReference type="ARBA" id="ARBA00001974"/>
    </source>
</evidence>
<feature type="domain" description="FAD/NAD(P)-binding" evidence="5">
    <location>
        <begin position="4"/>
        <end position="297"/>
    </location>
</feature>
<dbReference type="Proteomes" id="UP000192448">
    <property type="component" value="Unassembled WGS sequence"/>
</dbReference>
<dbReference type="InterPro" id="IPR016156">
    <property type="entry name" value="FAD/NAD-linked_Rdtase_dimer_sf"/>
</dbReference>
<dbReference type="EMBL" id="MVHF01000009">
    <property type="protein sequence ID" value="ORA36277.1"/>
    <property type="molecule type" value="Genomic_DNA"/>
</dbReference>
<reference evidence="6 7" key="1">
    <citation type="submission" date="2017-02" db="EMBL/GenBank/DDBJ databases">
        <title>The new phylogeny of genus Mycobacterium.</title>
        <authorList>
            <person name="Tortoli E."/>
            <person name="Trovato A."/>
            <person name="Cirillo D.M."/>
        </authorList>
    </citation>
    <scope>NUCLEOTIDE SEQUENCE [LARGE SCALE GENOMIC DNA]</scope>
    <source>
        <strain evidence="6 7">RW6</strain>
    </source>
</reference>
<dbReference type="SUPFAM" id="SSF51905">
    <property type="entry name" value="FAD/NAD(P)-binding domain"/>
    <property type="match status" value="2"/>
</dbReference>
<keyword evidence="3" id="KW-0274">FAD</keyword>
<evidence type="ECO:0000313" key="7">
    <source>
        <dbReference type="Proteomes" id="UP000192448"/>
    </source>
</evidence>
<keyword evidence="2" id="KW-0285">Flavoprotein</keyword>
<dbReference type="GO" id="GO:0005737">
    <property type="term" value="C:cytoplasm"/>
    <property type="evidence" value="ECO:0007669"/>
    <property type="project" value="TreeGrafter"/>
</dbReference>
<keyword evidence="4" id="KW-0560">Oxidoreductase</keyword>
<dbReference type="SUPFAM" id="SSF55424">
    <property type="entry name" value="FAD/NAD-linked reductases, dimerisation (C-terminal) domain"/>
    <property type="match status" value="1"/>
</dbReference>
<gene>
    <name evidence="6" type="ORF">BST13_12055</name>
</gene>
<dbReference type="Gene3D" id="3.50.50.60">
    <property type="entry name" value="FAD/NAD(P)-binding domain"/>
    <property type="match status" value="2"/>
</dbReference>
<evidence type="ECO:0000313" key="6">
    <source>
        <dbReference type="EMBL" id="ORA36277.1"/>
    </source>
</evidence>
<dbReference type="PANTHER" id="PTHR43557:SF2">
    <property type="entry name" value="RIESKE DOMAIN-CONTAINING PROTEIN-RELATED"/>
    <property type="match status" value="1"/>
</dbReference>
<dbReference type="STRING" id="1927124.BST13_12055"/>
<dbReference type="Gene3D" id="3.30.390.30">
    <property type="match status" value="1"/>
</dbReference>
<dbReference type="AlphaFoldDB" id="A0A1X0B1U0"/>
<dbReference type="OrthoDB" id="4213189at2"/>
<evidence type="ECO:0000256" key="4">
    <source>
        <dbReference type="ARBA" id="ARBA00023002"/>
    </source>
</evidence>
<dbReference type="GO" id="GO:0016651">
    <property type="term" value="F:oxidoreductase activity, acting on NAD(P)H"/>
    <property type="evidence" value="ECO:0007669"/>
    <property type="project" value="TreeGrafter"/>
</dbReference>
<evidence type="ECO:0000256" key="2">
    <source>
        <dbReference type="ARBA" id="ARBA00022630"/>
    </source>
</evidence>
<proteinExistence type="predicted"/>
<dbReference type="InterPro" id="IPR050446">
    <property type="entry name" value="FAD-oxidoreductase/Apoptosis"/>
</dbReference>
<comment type="caution">
    <text evidence="6">The sequence shown here is derived from an EMBL/GenBank/DDBJ whole genome shotgun (WGS) entry which is preliminary data.</text>
</comment>
<keyword evidence="7" id="KW-1185">Reference proteome</keyword>
<protein>
    <submittedName>
        <fullName evidence="6">Ferredoxin reductase</fullName>
    </submittedName>
</protein>
<accession>A0A1X0B1U0</accession>
<dbReference type="PRINTS" id="PR00368">
    <property type="entry name" value="FADPNR"/>
</dbReference>
<comment type="cofactor">
    <cofactor evidence="1">
        <name>FAD</name>
        <dbReference type="ChEBI" id="CHEBI:57692"/>
    </cofactor>
</comment>
<dbReference type="Pfam" id="PF07992">
    <property type="entry name" value="Pyr_redox_2"/>
    <property type="match status" value="1"/>
</dbReference>
<dbReference type="InterPro" id="IPR023753">
    <property type="entry name" value="FAD/NAD-binding_dom"/>
</dbReference>
<evidence type="ECO:0000256" key="3">
    <source>
        <dbReference type="ARBA" id="ARBA00022827"/>
    </source>
</evidence>
<dbReference type="InterPro" id="IPR036188">
    <property type="entry name" value="FAD/NAD-bd_sf"/>
</dbReference>
<organism evidence="6 7">
    <name type="scientific">Mycobacterium aquaticum</name>
    <dbReference type="NCBI Taxonomy" id="1927124"/>
    <lineage>
        <taxon>Bacteria</taxon>
        <taxon>Bacillati</taxon>
        <taxon>Actinomycetota</taxon>
        <taxon>Actinomycetes</taxon>
        <taxon>Mycobacteriales</taxon>
        <taxon>Mycobacteriaceae</taxon>
        <taxon>Mycobacterium</taxon>
    </lineage>
</organism>